<evidence type="ECO:0000256" key="3">
    <source>
        <dbReference type="ARBA" id="ARBA00022729"/>
    </source>
</evidence>
<feature type="signal peptide" evidence="7">
    <location>
        <begin position="1"/>
        <end position="23"/>
    </location>
</feature>
<dbReference type="InterPro" id="IPR032675">
    <property type="entry name" value="LRR_dom_sf"/>
</dbReference>
<evidence type="ECO:0000256" key="5">
    <source>
        <dbReference type="ARBA" id="ARBA00023136"/>
    </source>
</evidence>
<keyword evidence="3 7" id="KW-0732">Signal</keyword>
<evidence type="ECO:0000256" key="6">
    <source>
        <dbReference type="ARBA" id="ARBA00023180"/>
    </source>
</evidence>
<keyword evidence="6" id="KW-0325">Glycoprotein</keyword>
<dbReference type="EMBL" id="SJPF01000004">
    <property type="protein sequence ID" value="TWT31826.1"/>
    <property type="molecule type" value="Genomic_DNA"/>
</dbReference>
<proteinExistence type="predicted"/>
<dbReference type="InterPro" id="IPR001611">
    <property type="entry name" value="Leu-rich_rpt"/>
</dbReference>
<keyword evidence="9" id="KW-1185">Reference proteome</keyword>
<evidence type="ECO:0000256" key="1">
    <source>
        <dbReference type="ARBA" id="ARBA00004370"/>
    </source>
</evidence>
<accession>A0A5C5UZM3</accession>
<name>A0A5C5UZM3_9BACT</name>
<evidence type="ECO:0000256" key="4">
    <source>
        <dbReference type="ARBA" id="ARBA00022989"/>
    </source>
</evidence>
<evidence type="ECO:0000256" key="2">
    <source>
        <dbReference type="ARBA" id="ARBA00022692"/>
    </source>
</evidence>
<feature type="chain" id="PRO_5022848076" evidence="7">
    <location>
        <begin position="24"/>
        <end position="472"/>
    </location>
</feature>
<evidence type="ECO:0000256" key="7">
    <source>
        <dbReference type="SAM" id="SignalP"/>
    </source>
</evidence>
<dbReference type="SUPFAM" id="SSF52047">
    <property type="entry name" value="RNI-like"/>
    <property type="match status" value="1"/>
</dbReference>
<sequence precursor="true">MISQRYCIASLFLPLITLATAWAQPAPIPGTPNRGIAVPQVVNDDFLLTEAVVAELEQAGCTFGYAGSLRNELFQWHEYACVRVEGNKLKPEQWKLLLQLPDVKLLSLHQTEFGDEVGDVLAQMHQLTELQLHESFDDKGIRAVTTLSPLKALLIAKTEASPDSFFGLEELRKLEQVEFTDLVVNTAVIGGLRGLPKLNQFNIRNSQLELPWGLDQRSFPELKTLAIDGGAASEALVSEVCAVPTLRQLQLSCPTGELTTTDFRRLTGLPNLVELSVAQSALPDQSCPLPQPQQKIVKLNVGGTGVGDQFLSTIRDFPNLRELDLTGTKVTDAGLANLSQLPKLETLTLSDTAISSTGAKHFAQLQSLRELHLHGTQLDGQAFLDIAKLKNLEWIDLSQSNVQGKHLLELRKLPKLRGIVLMNTPIGTADLPYLKQLYHIEEIYVEETKLTNEEQIKLHEALAKARNFRPSA</sequence>
<dbReference type="PANTHER" id="PTHR48063">
    <property type="entry name" value="LRR RECEPTOR-LIKE KINASE"/>
    <property type="match status" value="1"/>
</dbReference>
<organism evidence="8 9">
    <name type="scientific">Blastopirellula retiformator</name>
    <dbReference type="NCBI Taxonomy" id="2527970"/>
    <lineage>
        <taxon>Bacteria</taxon>
        <taxon>Pseudomonadati</taxon>
        <taxon>Planctomycetota</taxon>
        <taxon>Planctomycetia</taxon>
        <taxon>Pirellulales</taxon>
        <taxon>Pirellulaceae</taxon>
        <taxon>Blastopirellula</taxon>
    </lineage>
</organism>
<evidence type="ECO:0000313" key="9">
    <source>
        <dbReference type="Proteomes" id="UP000318878"/>
    </source>
</evidence>
<keyword evidence="4" id="KW-1133">Transmembrane helix</keyword>
<comment type="caution">
    <text evidence="8">The sequence shown here is derived from an EMBL/GenBank/DDBJ whole genome shotgun (WGS) entry which is preliminary data.</text>
</comment>
<protein>
    <submittedName>
        <fullName evidence="8">Leucine Rich repeats (2 copies)</fullName>
    </submittedName>
</protein>
<reference evidence="8 9" key="1">
    <citation type="submission" date="2019-02" db="EMBL/GenBank/DDBJ databases">
        <title>Deep-cultivation of Planctomycetes and their phenomic and genomic characterization uncovers novel biology.</title>
        <authorList>
            <person name="Wiegand S."/>
            <person name="Jogler M."/>
            <person name="Boedeker C."/>
            <person name="Pinto D."/>
            <person name="Vollmers J."/>
            <person name="Rivas-Marin E."/>
            <person name="Kohn T."/>
            <person name="Peeters S.H."/>
            <person name="Heuer A."/>
            <person name="Rast P."/>
            <person name="Oberbeckmann S."/>
            <person name="Bunk B."/>
            <person name="Jeske O."/>
            <person name="Meyerdierks A."/>
            <person name="Storesund J.E."/>
            <person name="Kallscheuer N."/>
            <person name="Luecker S."/>
            <person name="Lage O.M."/>
            <person name="Pohl T."/>
            <person name="Merkel B.J."/>
            <person name="Hornburger P."/>
            <person name="Mueller R.-W."/>
            <person name="Bruemmer F."/>
            <person name="Labrenz M."/>
            <person name="Spormann A.M."/>
            <person name="Op Den Camp H."/>
            <person name="Overmann J."/>
            <person name="Amann R."/>
            <person name="Jetten M.S.M."/>
            <person name="Mascher T."/>
            <person name="Medema M.H."/>
            <person name="Devos D.P."/>
            <person name="Kaster A.-K."/>
            <person name="Ovreas L."/>
            <person name="Rohde M."/>
            <person name="Galperin M.Y."/>
            <person name="Jogler C."/>
        </authorList>
    </citation>
    <scope>NUCLEOTIDE SEQUENCE [LARGE SCALE GENOMIC DNA]</scope>
    <source>
        <strain evidence="8 9">Enr8</strain>
    </source>
</reference>
<dbReference type="Pfam" id="PF13855">
    <property type="entry name" value="LRR_8"/>
    <property type="match status" value="1"/>
</dbReference>
<evidence type="ECO:0000313" key="8">
    <source>
        <dbReference type="EMBL" id="TWT31826.1"/>
    </source>
</evidence>
<dbReference type="RefSeq" id="WP_186767734.1">
    <property type="nucleotide sequence ID" value="NZ_SJPF01000004.1"/>
</dbReference>
<dbReference type="Gene3D" id="3.80.10.10">
    <property type="entry name" value="Ribonuclease Inhibitor"/>
    <property type="match status" value="3"/>
</dbReference>
<comment type="subcellular location">
    <subcellularLocation>
        <location evidence="1">Membrane</location>
    </subcellularLocation>
</comment>
<keyword evidence="2" id="KW-0812">Transmembrane</keyword>
<gene>
    <name evidence="8" type="ORF">Enr8_37510</name>
</gene>
<keyword evidence="5" id="KW-0472">Membrane</keyword>
<dbReference type="Proteomes" id="UP000318878">
    <property type="component" value="Unassembled WGS sequence"/>
</dbReference>
<dbReference type="InterPro" id="IPR046956">
    <property type="entry name" value="RLP23-like"/>
</dbReference>
<dbReference type="AlphaFoldDB" id="A0A5C5UZM3"/>
<dbReference type="GO" id="GO:0016020">
    <property type="term" value="C:membrane"/>
    <property type="evidence" value="ECO:0007669"/>
    <property type="project" value="UniProtKB-SubCell"/>
</dbReference>